<dbReference type="PROSITE" id="PS01124">
    <property type="entry name" value="HTH_ARAC_FAMILY_2"/>
    <property type="match status" value="1"/>
</dbReference>
<dbReference type="PANTHER" id="PTHR43280">
    <property type="entry name" value="ARAC-FAMILY TRANSCRIPTIONAL REGULATOR"/>
    <property type="match status" value="1"/>
</dbReference>
<dbReference type="GO" id="GO:0003700">
    <property type="term" value="F:DNA-binding transcription factor activity"/>
    <property type="evidence" value="ECO:0007669"/>
    <property type="project" value="InterPro"/>
</dbReference>
<sequence>MRNRSLQAKKWIKKLPKVNFDNQENPNSYFDILKIEDLLERDLDHDVCKNHLVKFYVIIFVYEGEGYHTIDFTDYNYKEGTVILVRKDQIQKFFRSTNVKGYLLIFTEEFIIGHLNKMEALKAFQLFNESLSFPKIEFNNKVEFSDFMVLVKQLELEYHAKDVFSIGITRSVLHVLIIKLFRIKDKAGYFVERKRYMSQFLAFHKLVEEDCFKSKKVQYFSEKLGVSTKTLNNIVNEVVNVSAKSFIDERSIMQIKRLLISTDHSIKEIAYMAGFSDATNFFKYFKKFTNSSPKVFRQAH</sequence>
<dbReference type="Pfam" id="PF02311">
    <property type="entry name" value="AraC_binding"/>
    <property type="match status" value="1"/>
</dbReference>
<comment type="caution">
    <text evidence="5">The sequence shown here is derived from an EMBL/GenBank/DDBJ whole genome shotgun (WGS) entry which is preliminary data.</text>
</comment>
<evidence type="ECO:0000256" key="3">
    <source>
        <dbReference type="ARBA" id="ARBA00023163"/>
    </source>
</evidence>
<keyword evidence="2" id="KW-0238">DNA-binding</keyword>
<protein>
    <submittedName>
        <fullName evidence="5">AraC family transcriptional regulator</fullName>
    </submittedName>
</protein>
<keyword evidence="6" id="KW-1185">Reference proteome</keyword>
<evidence type="ECO:0000256" key="2">
    <source>
        <dbReference type="ARBA" id="ARBA00023125"/>
    </source>
</evidence>
<dbReference type="EMBL" id="JABANE010000217">
    <property type="protein sequence ID" value="NME72828.1"/>
    <property type="molecule type" value="Genomic_DNA"/>
</dbReference>
<proteinExistence type="predicted"/>
<feature type="domain" description="HTH araC/xylS-type" evidence="4">
    <location>
        <begin position="201"/>
        <end position="299"/>
    </location>
</feature>
<dbReference type="SUPFAM" id="SSF46689">
    <property type="entry name" value="Homeodomain-like"/>
    <property type="match status" value="1"/>
</dbReference>
<dbReference type="InterPro" id="IPR018060">
    <property type="entry name" value="HTH_AraC"/>
</dbReference>
<evidence type="ECO:0000313" key="5">
    <source>
        <dbReference type="EMBL" id="NME72828.1"/>
    </source>
</evidence>
<dbReference type="Pfam" id="PF12833">
    <property type="entry name" value="HTH_18"/>
    <property type="match status" value="1"/>
</dbReference>
<gene>
    <name evidence="5" type="ORF">HHU12_33030</name>
</gene>
<evidence type="ECO:0000313" key="6">
    <source>
        <dbReference type="Proteomes" id="UP000576082"/>
    </source>
</evidence>
<dbReference type="InterPro" id="IPR037923">
    <property type="entry name" value="HTH-like"/>
</dbReference>
<dbReference type="SUPFAM" id="SSF51215">
    <property type="entry name" value="Regulatory protein AraC"/>
    <property type="match status" value="1"/>
</dbReference>
<keyword evidence="3" id="KW-0804">Transcription</keyword>
<organism evidence="5 6">
    <name type="scientific">Flammeovirga aprica JL-4</name>
    <dbReference type="NCBI Taxonomy" id="694437"/>
    <lineage>
        <taxon>Bacteria</taxon>
        <taxon>Pseudomonadati</taxon>
        <taxon>Bacteroidota</taxon>
        <taxon>Cytophagia</taxon>
        <taxon>Cytophagales</taxon>
        <taxon>Flammeovirgaceae</taxon>
        <taxon>Flammeovirga</taxon>
    </lineage>
</organism>
<name>A0A7X9S1T7_9BACT</name>
<dbReference type="PANTHER" id="PTHR43280:SF32">
    <property type="entry name" value="TRANSCRIPTIONAL REGULATORY PROTEIN"/>
    <property type="match status" value="1"/>
</dbReference>
<dbReference type="RefSeq" id="WP_169660995.1">
    <property type="nucleotide sequence ID" value="NZ_JABANE010000217.1"/>
</dbReference>
<dbReference type="SMART" id="SM00342">
    <property type="entry name" value="HTH_ARAC"/>
    <property type="match status" value="1"/>
</dbReference>
<evidence type="ECO:0000259" key="4">
    <source>
        <dbReference type="PROSITE" id="PS01124"/>
    </source>
</evidence>
<dbReference type="GO" id="GO:0043565">
    <property type="term" value="F:sequence-specific DNA binding"/>
    <property type="evidence" value="ECO:0007669"/>
    <property type="project" value="InterPro"/>
</dbReference>
<keyword evidence="1" id="KW-0805">Transcription regulation</keyword>
<dbReference type="Gene3D" id="1.10.10.60">
    <property type="entry name" value="Homeodomain-like"/>
    <property type="match status" value="1"/>
</dbReference>
<evidence type="ECO:0000256" key="1">
    <source>
        <dbReference type="ARBA" id="ARBA00023015"/>
    </source>
</evidence>
<reference evidence="5 6" key="1">
    <citation type="submission" date="2020-04" db="EMBL/GenBank/DDBJ databases">
        <title>Flammeovirga sp. SR4, a novel species isolated from seawater.</title>
        <authorList>
            <person name="Wang X."/>
        </authorList>
    </citation>
    <scope>NUCLEOTIDE SEQUENCE [LARGE SCALE GENOMIC DNA]</scope>
    <source>
        <strain evidence="5 6">ATCC 23126</strain>
    </source>
</reference>
<dbReference type="AlphaFoldDB" id="A0A7X9S1T7"/>
<dbReference type="InterPro" id="IPR003313">
    <property type="entry name" value="AraC-bd"/>
</dbReference>
<dbReference type="Proteomes" id="UP000576082">
    <property type="component" value="Unassembled WGS sequence"/>
</dbReference>
<accession>A0A7X9S1T7</accession>
<dbReference type="InterPro" id="IPR009057">
    <property type="entry name" value="Homeodomain-like_sf"/>
</dbReference>